<dbReference type="RefSeq" id="WP_041177241.1">
    <property type="nucleotide sequence ID" value="NZ_CVLB01000001.1"/>
</dbReference>
<dbReference type="GeneID" id="44969379"/>
<sequence>MGVSLNSIYSSDMFPLTRHMTSAGLNVYNSSAYGSAQSADKVASMVTPQGSSAPINNNIGKTLDVYA</sequence>
<organism evidence="1 2">
    <name type="scientific">Brachyspira suanatina</name>
    <dbReference type="NCBI Taxonomy" id="381802"/>
    <lineage>
        <taxon>Bacteria</taxon>
        <taxon>Pseudomonadati</taxon>
        <taxon>Spirochaetota</taxon>
        <taxon>Spirochaetia</taxon>
        <taxon>Brachyspirales</taxon>
        <taxon>Brachyspiraceae</taxon>
        <taxon>Brachyspira</taxon>
    </lineage>
</organism>
<dbReference type="AlphaFoldDB" id="A0A0G4K5L5"/>
<gene>
    <name evidence="1" type="ORF">BRSU_0653</name>
</gene>
<dbReference type="OrthoDB" id="308647at2"/>
<name>A0A0G4K5L5_9SPIR</name>
<accession>A0A0G4K5L5</accession>
<proteinExistence type="predicted"/>
<evidence type="ECO:0000313" key="1">
    <source>
        <dbReference type="EMBL" id="CRF32217.1"/>
    </source>
</evidence>
<dbReference type="EMBL" id="CVLB01000001">
    <property type="protein sequence ID" value="CRF32217.1"/>
    <property type="molecule type" value="Genomic_DNA"/>
</dbReference>
<dbReference type="Proteomes" id="UP000043763">
    <property type="component" value="Unassembled WGS sequence"/>
</dbReference>
<evidence type="ECO:0000313" key="2">
    <source>
        <dbReference type="Proteomes" id="UP000043763"/>
    </source>
</evidence>
<protein>
    <submittedName>
        <fullName evidence="1">Uncharacterized protein</fullName>
    </submittedName>
</protein>
<keyword evidence="2" id="KW-1185">Reference proteome</keyword>
<reference evidence="2" key="1">
    <citation type="submission" date="2015-04" db="EMBL/GenBank/DDBJ databases">
        <authorList>
            <person name="Mushtaq Mamoona"/>
        </authorList>
    </citation>
    <scope>NUCLEOTIDE SEQUENCE [LARGE SCALE GENOMIC DNA]</scope>
    <source>
        <strain evidence="2">AN4859/03</strain>
    </source>
</reference>